<dbReference type="GO" id="GO:0004984">
    <property type="term" value="F:olfactory receptor activity"/>
    <property type="evidence" value="ECO:0007669"/>
    <property type="project" value="InterPro"/>
</dbReference>
<proteinExistence type="inferred from homology"/>
<comment type="similarity">
    <text evidence="10">Belongs to the insect chemoreceptor superfamily. Heteromeric odorant receptor channel (TC 1.A.69) family.</text>
</comment>
<dbReference type="InterPro" id="IPR004117">
    <property type="entry name" value="7tm6_olfct_rcpt"/>
</dbReference>
<evidence type="ECO:0000256" key="10">
    <source>
        <dbReference type="RuleBase" id="RU351113"/>
    </source>
</evidence>
<comment type="subcellular location">
    <subcellularLocation>
        <location evidence="1 10">Cell membrane</location>
        <topology evidence="1 10">Multi-pass membrane protein</topology>
    </subcellularLocation>
</comment>
<evidence type="ECO:0000256" key="4">
    <source>
        <dbReference type="ARBA" id="ARBA00022692"/>
    </source>
</evidence>
<keyword evidence="7 10" id="KW-0472">Membrane</keyword>
<dbReference type="PANTHER" id="PTHR21137:SF35">
    <property type="entry name" value="ODORANT RECEPTOR 19A-RELATED"/>
    <property type="match status" value="1"/>
</dbReference>
<evidence type="ECO:0000256" key="5">
    <source>
        <dbReference type="ARBA" id="ARBA00022725"/>
    </source>
</evidence>
<dbReference type="KEGG" id="dqu:106744609"/>
<evidence type="ECO:0000256" key="7">
    <source>
        <dbReference type="ARBA" id="ARBA00023136"/>
    </source>
</evidence>
<evidence type="ECO:0000256" key="9">
    <source>
        <dbReference type="ARBA" id="ARBA00023224"/>
    </source>
</evidence>
<sequence>MRDVSRERSPIALSYMEDNEYSIQPIRWLLKPISVWPVADSSIKERILSDFLLITCAFLIVGTMVPCALGIFLDESKDIQTKVHEFGPLSNWMLASLKYCSLLTRVGDIHLCVEHVESDWRAVTKNEDREVMLKNARIGRFIALFSAIFMHSGVFSYSIFQALTVEKSAAGGNVSTMHALPFAFYDKIVDITTSPAYELVFAMQFLSTFVVNSVAVATCSITAVFVMHACGQLKILMSLLDNLTSEESEKRSSVKQKFAVIVEHHLRVLSLVSRLEKITSITCLVEIAGCTLHMCLLGYYCITEWNQGDKQNIVAYCIILVSVTFNIFIFCYIGEILSEQCGQVGEIAYMTDWYVLPGNTALGLVLIILKSSIVIKITAGKMIELSLSTFGSVIKSALAYLNILRTLIM</sequence>
<keyword evidence="4 10" id="KW-0812">Transmembrane</keyword>
<dbReference type="Proteomes" id="UP000515204">
    <property type="component" value="Unplaced"/>
</dbReference>
<evidence type="ECO:0000256" key="6">
    <source>
        <dbReference type="ARBA" id="ARBA00022989"/>
    </source>
</evidence>
<feature type="transmembrane region" description="Helical" evidence="10">
    <location>
        <begin position="313"/>
        <end position="333"/>
    </location>
</feature>
<evidence type="ECO:0000256" key="3">
    <source>
        <dbReference type="ARBA" id="ARBA00022606"/>
    </source>
</evidence>
<dbReference type="GO" id="GO:0005886">
    <property type="term" value="C:plasma membrane"/>
    <property type="evidence" value="ECO:0007669"/>
    <property type="project" value="UniProtKB-SubCell"/>
</dbReference>
<keyword evidence="6 10" id="KW-1133">Transmembrane helix</keyword>
<organism evidence="11 12">
    <name type="scientific">Dinoponera quadriceps</name>
    <name type="common">South American ant</name>
    <dbReference type="NCBI Taxonomy" id="609295"/>
    <lineage>
        <taxon>Eukaryota</taxon>
        <taxon>Metazoa</taxon>
        <taxon>Ecdysozoa</taxon>
        <taxon>Arthropoda</taxon>
        <taxon>Hexapoda</taxon>
        <taxon>Insecta</taxon>
        <taxon>Pterygota</taxon>
        <taxon>Neoptera</taxon>
        <taxon>Endopterygota</taxon>
        <taxon>Hymenoptera</taxon>
        <taxon>Apocrita</taxon>
        <taxon>Aculeata</taxon>
        <taxon>Formicoidea</taxon>
        <taxon>Formicidae</taxon>
        <taxon>Ponerinae</taxon>
        <taxon>Ponerini</taxon>
        <taxon>Dinoponera</taxon>
    </lineage>
</organism>
<keyword evidence="8 10" id="KW-0675">Receptor</keyword>
<comment type="caution">
    <text evidence="10">Lacks conserved residue(s) required for the propagation of feature annotation.</text>
</comment>
<evidence type="ECO:0000256" key="2">
    <source>
        <dbReference type="ARBA" id="ARBA00022475"/>
    </source>
</evidence>
<dbReference type="GO" id="GO:0007165">
    <property type="term" value="P:signal transduction"/>
    <property type="evidence" value="ECO:0007669"/>
    <property type="project" value="UniProtKB-KW"/>
</dbReference>
<protein>
    <recommendedName>
        <fullName evidence="10">Odorant receptor</fullName>
    </recommendedName>
</protein>
<gene>
    <name evidence="12" type="primary">LOC106744609</name>
</gene>
<evidence type="ECO:0000313" key="11">
    <source>
        <dbReference type="Proteomes" id="UP000515204"/>
    </source>
</evidence>
<feature type="transmembrane region" description="Helical" evidence="10">
    <location>
        <begin position="205"/>
        <end position="227"/>
    </location>
</feature>
<evidence type="ECO:0000256" key="1">
    <source>
        <dbReference type="ARBA" id="ARBA00004651"/>
    </source>
</evidence>
<dbReference type="PANTHER" id="PTHR21137">
    <property type="entry name" value="ODORANT RECEPTOR"/>
    <property type="match status" value="1"/>
</dbReference>
<feature type="transmembrane region" description="Helical" evidence="10">
    <location>
        <begin position="51"/>
        <end position="73"/>
    </location>
</feature>
<keyword evidence="3 10" id="KW-0716">Sensory transduction</keyword>
<keyword evidence="5 10" id="KW-0552">Olfaction</keyword>
<keyword evidence="11" id="KW-1185">Reference proteome</keyword>
<keyword evidence="9 10" id="KW-0807">Transducer</keyword>
<dbReference type="RefSeq" id="XP_014475016.1">
    <property type="nucleotide sequence ID" value="XM_014619530.1"/>
</dbReference>
<reference evidence="12" key="1">
    <citation type="submission" date="2025-08" db="UniProtKB">
        <authorList>
            <consortium name="RefSeq"/>
        </authorList>
    </citation>
    <scope>IDENTIFICATION</scope>
</reference>
<keyword evidence="2" id="KW-1003">Cell membrane</keyword>
<feature type="transmembrane region" description="Helical" evidence="10">
    <location>
        <begin position="353"/>
        <end position="373"/>
    </location>
</feature>
<name>A0A6P3X9D9_DINQU</name>
<dbReference type="GeneID" id="106744609"/>
<evidence type="ECO:0000313" key="12">
    <source>
        <dbReference type="RefSeq" id="XP_014475016.1"/>
    </source>
</evidence>
<dbReference type="OrthoDB" id="8196465at2759"/>
<dbReference type="GO" id="GO:0005549">
    <property type="term" value="F:odorant binding"/>
    <property type="evidence" value="ECO:0007669"/>
    <property type="project" value="InterPro"/>
</dbReference>
<feature type="transmembrane region" description="Helical" evidence="10">
    <location>
        <begin position="141"/>
        <end position="160"/>
    </location>
</feature>
<dbReference type="Pfam" id="PF02949">
    <property type="entry name" value="7tm_6"/>
    <property type="match status" value="1"/>
</dbReference>
<evidence type="ECO:0000256" key="8">
    <source>
        <dbReference type="ARBA" id="ARBA00023170"/>
    </source>
</evidence>
<dbReference type="AlphaFoldDB" id="A0A6P3X9D9"/>
<accession>A0A6P3X9D9</accession>